<evidence type="ECO:0000313" key="11">
    <source>
        <dbReference type="EMBL" id="RAK69026.1"/>
    </source>
</evidence>
<name>A0A328BSP1_9CAUL</name>
<keyword evidence="5 7" id="KW-0663">Pyridoxal phosphate</keyword>
<keyword evidence="6 7" id="KW-0413">Isomerase</keyword>
<evidence type="ECO:0000313" key="12">
    <source>
        <dbReference type="Proteomes" id="UP000249524"/>
    </source>
</evidence>
<feature type="binding site" evidence="7 9">
    <location>
        <position position="137"/>
    </location>
    <ligand>
        <name>substrate</name>
    </ligand>
</feature>
<dbReference type="PANTHER" id="PTHR30511">
    <property type="entry name" value="ALANINE RACEMASE"/>
    <property type="match status" value="1"/>
</dbReference>
<comment type="function">
    <text evidence="7">Catalyzes the interconversion of L-alanine and D-alanine. May also act on other amino acids.</text>
</comment>
<dbReference type="PRINTS" id="PR00992">
    <property type="entry name" value="ALARACEMASE"/>
</dbReference>
<dbReference type="Proteomes" id="UP000249524">
    <property type="component" value="Unassembled WGS sequence"/>
</dbReference>
<dbReference type="InterPro" id="IPR000821">
    <property type="entry name" value="Ala_racemase"/>
</dbReference>
<dbReference type="EMBL" id="QFYS01000001">
    <property type="protein sequence ID" value="RAK69026.1"/>
    <property type="molecule type" value="Genomic_DNA"/>
</dbReference>
<evidence type="ECO:0000256" key="9">
    <source>
        <dbReference type="PIRSR" id="PIRSR600821-52"/>
    </source>
</evidence>
<reference evidence="11 12" key="1">
    <citation type="submission" date="2018-05" db="EMBL/GenBank/DDBJ databases">
        <authorList>
            <person name="Lanie J.A."/>
            <person name="Ng W.-L."/>
            <person name="Kazmierczak K.M."/>
            <person name="Andrzejewski T.M."/>
            <person name="Davidsen T.M."/>
            <person name="Wayne K.J."/>
            <person name="Tettelin H."/>
            <person name="Glass J.I."/>
            <person name="Rusch D."/>
            <person name="Podicherti R."/>
            <person name="Tsui H.-C.T."/>
            <person name="Winkler M.E."/>
        </authorList>
    </citation>
    <scope>NUCLEOTIDE SEQUENCE [LARGE SCALE GENOMIC DNA]</scope>
    <source>
        <strain evidence="11 12">BUT-10</strain>
    </source>
</reference>
<evidence type="ECO:0000256" key="2">
    <source>
        <dbReference type="ARBA" id="ARBA00001933"/>
    </source>
</evidence>
<evidence type="ECO:0000256" key="7">
    <source>
        <dbReference type="HAMAP-Rule" id="MF_01201"/>
    </source>
</evidence>
<proteinExistence type="inferred from homology"/>
<dbReference type="GO" id="GO:0030632">
    <property type="term" value="P:D-alanine biosynthetic process"/>
    <property type="evidence" value="ECO:0007669"/>
    <property type="project" value="UniProtKB-UniRule"/>
</dbReference>
<dbReference type="InterPro" id="IPR029066">
    <property type="entry name" value="PLP-binding_barrel"/>
</dbReference>
<dbReference type="Gene3D" id="2.40.37.10">
    <property type="entry name" value="Lyase, Ornithine Decarboxylase, Chain A, domain 1"/>
    <property type="match status" value="1"/>
</dbReference>
<sequence length="364" mass="37672">MPHPPDHAVLTIDLDALAHNRAVLAAEAAGAEIGAVVKADGYGLGAGPVARRLYAEGARSFFVARVSEGEALRSELGARDAAIYVLDGLPTGTADRMAAARLIPVISTLPQANAALARAAAMGRYAVALQVDTGMNRQGLTLPEVRALLATPGALDRLEVVLVMSHLGSATVPGEARNPAQLARFREVRALFPGVPASFAASAGAFLGVDYRHDLVRGGVSLYGGGPEERPDGRLKAVATLTAPILDIRNLQPGDRLSYGEVFTAVRAVRAAVVAAGYADGILRGAAGKGYAWAAGARRPLLAVNMDLTIIEIGDAPLAPGESVELLGPNVLIDDLATAAGTVAHEILVRLSRRAERVYLGDVA</sequence>
<dbReference type="GO" id="GO:0005829">
    <property type="term" value="C:cytosol"/>
    <property type="evidence" value="ECO:0007669"/>
    <property type="project" value="TreeGrafter"/>
</dbReference>
<dbReference type="HAMAP" id="MF_01201">
    <property type="entry name" value="Ala_racemase"/>
    <property type="match status" value="1"/>
</dbReference>
<evidence type="ECO:0000256" key="8">
    <source>
        <dbReference type="PIRSR" id="PIRSR600821-50"/>
    </source>
</evidence>
<dbReference type="RefSeq" id="WP_111274517.1">
    <property type="nucleotide sequence ID" value="NZ_QFYS01000001.1"/>
</dbReference>
<dbReference type="UniPathway" id="UPA00042">
    <property type="reaction ID" value="UER00497"/>
</dbReference>
<comment type="pathway">
    <text evidence="7">Amino-acid biosynthesis; D-alanine biosynthesis; D-alanine from L-alanine: step 1/1.</text>
</comment>
<evidence type="ECO:0000259" key="10">
    <source>
        <dbReference type="SMART" id="SM01005"/>
    </source>
</evidence>
<comment type="similarity">
    <text evidence="3 7">Belongs to the alanine racemase family.</text>
</comment>
<dbReference type="PANTHER" id="PTHR30511:SF0">
    <property type="entry name" value="ALANINE RACEMASE, CATABOLIC-RELATED"/>
    <property type="match status" value="1"/>
</dbReference>
<dbReference type="Pfam" id="PF01168">
    <property type="entry name" value="Ala_racemase_N"/>
    <property type="match status" value="1"/>
</dbReference>
<organism evidence="11 12">
    <name type="scientific">Phenylobacterium kunshanense</name>
    <dbReference type="NCBI Taxonomy" id="1445034"/>
    <lineage>
        <taxon>Bacteria</taxon>
        <taxon>Pseudomonadati</taxon>
        <taxon>Pseudomonadota</taxon>
        <taxon>Alphaproteobacteria</taxon>
        <taxon>Caulobacterales</taxon>
        <taxon>Caulobacteraceae</taxon>
        <taxon>Phenylobacterium</taxon>
    </lineage>
</organism>
<feature type="binding site" evidence="7 9">
    <location>
        <position position="306"/>
    </location>
    <ligand>
        <name>substrate</name>
    </ligand>
</feature>
<comment type="cofactor">
    <cofactor evidence="2 7 8">
        <name>pyridoxal 5'-phosphate</name>
        <dbReference type="ChEBI" id="CHEBI:597326"/>
    </cofactor>
</comment>
<dbReference type="InterPro" id="IPR011079">
    <property type="entry name" value="Ala_racemase_C"/>
</dbReference>
<dbReference type="Pfam" id="PF00842">
    <property type="entry name" value="Ala_racemase_C"/>
    <property type="match status" value="1"/>
</dbReference>
<comment type="caution">
    <text evidence="11">The sequence shown here is derived from an EMBL/GenBank/DDBJ whole genome shotgun (WGS) entry which is preliminary data.</text>
</comment>
<dbReference type="PROSITE" id="PS00395">
    <property type="entry name" value="ALANINE_RACEMASE"/>
    <property type="match status" value="1"/>
</dbReference>
<dbReference type="SUPFAM" id="SSF51419">
    <property type="entry name" value="PLP-binding barrel"/>
    <property type="match status" value="1"/>
</dbReference>
<dbReference type="NCBIfam" id="TIGR00492">
    <property type="entry name" value="alr"/>
    <property type="match status" value="1"/>
</dbReference>
<dbReference type="GO" id="GO:0030170">
    <property type="term" value="F:pyridoxal phosphate binding"/>
    <property type="evidence" value="ECO:0007669"/>
    <property type="project" value="UniProtKB-UniRule"/>
</dbReference>
<evidence type="ECO:0000256" key="5">
    <source>
        <dbReference type="ARBA" id="ARBA00022898"/>
    </source>
</evidence>
<dbReference type="SUPFAM" id="SSF50621">
    <property type="entry name" value="Alanine racemase C-terminal domain-like"/>
    <property type="match status" value="1"/>
</dbReference>
<dbReference type="InterPro" id="IPR020622">
    <property type="entry name" value="Ala_racemase_pyridoxalP-BS"/>
</dbReference>
<evidence type="ECO:0000256" key="1">
    <source>
        <dbReference type="ARBA" id="ARBA00000316"/>
    </source>
</evidence>
<feature type="modified residue" description="N6-(pyridoxal phosphate)lysine" evidence="7 8">
    <location>
        <position position="38"/>
    </location>
</feature>
<dbReference type="InterPro" id="IPR001608">
    <property type="entry name" value="Ala_racemase_N"/>
</dbReference>
<feature type="active site" description="Proton acceptor; specific for L-alanine" evidence="7">
    <location>
        <position position="259"/>
    </location>
</feature>
<dbReference type="EC" id="5.1.1.1" evidence="4 7"/>
<gene>
    <name evidence="11" type="primary">alr</name>
    <name evidence="11" type="ORF">DJ019_03180</name>
</gene>
<keyword evidence="12" id="KW-1185">Reference proteome</keyword>
<feature type="active site" description="Proton acceptor; specific for D-alanine" evidence="7">
    <location>
        <position position="38"/>
    </location>
</feature>
<evidence type="ECO:0000256" key="6">
    <source>
        <dbReference type="ARBA" id="ARBA00023235"/>
    </source>
</evidence>
<dbReference type="GO" id="GO:0008784">
    <property type="term" value="F:alanine racemase activity"/>
    <property type="evidence" value="ECO:0007669"/>
    <property type="project" value="UniProtKB-UniRule"/>
</dbReference>
<accession>A0A328BSP1</accession>
<dbReference type="OrthoDB" id="9813814at2"/>
<dbReference type="SMART" id="SM01005">
    <property type="entry name" value="Ala_racemase_C"/>
    <property type="match status" value="1"/>
</dbReference>
<dbReference type="AlphaFoldDB" id="A0A328BSP1"/>
<comment type="catalytic activity">
    <reaction evidence="1 7">
        <text>L-alanine = D-alanine</text>
        <dbReference type="Rhea" id="RHEA:20249"/>
        <dbReference type="ChEBI" id="CHEBI:57416"/>
        <dbReference type="ChEBI" id="CHEBI:57972"/>
        <dbReference type="EC" id="5.1.1.1"/>
    </reaction>
</comment>
<evidence type="ECO:0000256" key="3">
    <source>
        <dbReference type="ARBA" id="ARBA00007880"/>
    </source>
</evidence>
<dbReference type="InterPro" id="IPR009006">
    <property type="entry name" value="Ala_racemase/Decarboxylase_C"/>
</dbReference>
<protein>
    <recommendedName>
        <fullName evidence="4 7">Alanine racemase</fullName>
        <ecNumber evidence="4 7">5.1.1.1</ecNumber>
    </recommendedName>
</protein>
<dbReference type="Gene3D" id="3.20.20.10">
    <property type="entry name" value="Alanine racemase"/>
    <property type="match status" value="1"/>
</dbReference>
<evidence type="ECO:0000256" key="4">
    <source>
        <dbReference type="ARBA" id="ARBA00013089"/>
    </source>
</evidence>
<feature type="domain" description="Alanine racemase C-terminal" evidence="10">
    <location>
        <begin position="238"/>
        <end position="360"/>
    </location>
</feature>